<dbReference type="GO" id="GO:0005886">
    <property type="term" value="C:plasma membrane"/>
    <property type="evidence" value="ECO:0007669"/>
    <property type="project" value="UniProtKB-SubCell"/>
</dbReference>
<dbReference type="PANTHER" id="PTHR47618:SF2">
    <property type="entry name" value="CYCLIC-DI-AMP PHOSPHODIESTERASE GDPP"/>
    <property type="match status" value="1"/>
</dbReference>
<feature type="binding site" evidence="7">
    <location>
        <position position="435"/>
    </location>
    <ligand>
        <name>Mn(2+)</name>
        <dbReference type="ChEBI" id="CHEBI:29035"/>
        <label>1</label>
    </ligand>
</feature>
<feature type="binding site" evidence="7">
    <location>
        <position position="435"/>
    </location>
    <ligand>
        <name>Mn(2+)</name>
        <dbReference type="ChEBI" id="CHEBI:29035"/>
        <label>2</label>
    </ligand>
</feature>
<dbReference type="GO" id="GO:0003676">
    <property type="term" value="F:nucleic acid binding"/>
    <property type="evidence" value="ECO:0007669"/>
    <property type="project" value="UniProtKB-UniRule"/>
</dbReference>
<keyword evidence="2 6" id="KW-1003">Cell membrane</keyword>
<dbReference type="PROSITE" id="PS50887">
    <property type="entry name" value="GGDEF"/>
    <property type="match status" value="1"/>
</dbReference>
<dbReference type="SUPFAM" id="SSF55073">
    <property type="entry name" value="Nucleotide cyclase"/>
    <property type="match status" value="1"/>
</dbReference>
<evidence type="ECO:0000313" key="10">
    <source>
        <dbReference type="EMBL" id="QIL50314.1"/>
    </source>
</evidence>
<feature type="binding site" evidence="7">
    <location>
        <position position="460"/>
    </location>
    <ligand>
        <name>Mn(2+)</name>
        <dbReference type="ChEBI" id="CHEBI:29035"/>
        <label>2</label>
    </ligand>
</feature>
<proteinExistence type="inferred from homology"/>
<dbReference type="EC" id="3.1.4.-" evidence="6"/>
<dbReference type="InterPro" id="IPR038763">
    <property type="entry name" value="DHH_sf"/>
</dbReference>
<feature type="binding site" evidence="7">
    <location>
        <position position="516"/>
    </location>
    <ligand>
        <name>Mn(2+)</name>
        <dbReference type="ChEBI" id="CHEBI:29035"/>
        <label>2</label>
    </ligand>
</feature>
<evidence type="ECO:0000256" key="4">
    <source>
        <dbReference type="ARBA" id="ARBA00022989"/>
    </source>
</evidence>
<keyword evidence="4 8" id="KW-1133">Transmembrane helix</keyword>
<feature type="domain" description="GGDEF" evidence="9">
    <location>
        <begin position="187"/>
        <end position="315"/>
    </location>
</feature>
<dbReference type="PANTHER" id="PTHR47618">
    <property type="entry name" value="BIFUNCTIONAL OLIGORIBONUCLEASE AND PAP PHOSPHATASE NRNA"/>
    <property type="match status" value="1"/>
</dbReference>
<evidence type="ECO:0000259" key="9">
    <source>
        <dbReference type="PROSITE" id="PS50887"/>
    </source>
</evidence>
<name>A0A6G8AZ24_9LACO</name>
<evidence type="ECO:0000256" key="6">
    <source>
        <dbReference type="PIRNR" id="PIRNR026583"/>
    </source>
</evidence>
<dbReference type="SUPFAM" id="SSF64182">
    <property type="entry name" value="DHH phosphoesterases"/>
    <property type="match status" value="1"/>
</dbReference>
<dbReference type="InterPro" id="IPR000160">
    <property type="entry name" value="GGDEF_dom"/>
</dbReference>
<feature type="binding site" evidence="7">
    <location>
        <position position="365"/>
    </location>
    <ligand>
        <name>Mn(2+)</name>
        <dbReference type="ChEBI" id="CHEBI:29035"/>
        <label>2</label>
    </ligand>
</feature>
<keyword evidence="6" id="KW-0378">Hydrolase</keyword>
<accession>A0A6G8AZ24</accession>
<evidence type="ECO:0000256" key="8">
    <source>
        <dbReference type="SAM" id="Phobius"/>
    </source>
</evidence>
<gene>
    <name evidence="10" type="ORF">G7084_02620</name>
</gene>
<dbReference type="AlphaFoldDB" id="A0A6G8AZ24"/>
<dbReference type="InterPro" id="IPR049553">
    <property type="entry name" value="GdpP-like_PAS"/>
</dbReference>
<keyword evidence="5 6" id="KW-0472">Membrane</keyword>
<evidence type="ECO:0000256" key="7">
    <source>
        <dbReference type="PIRSR" id="PIRSR026583-50"/>
    </source>
</evidence>
<comment type="subcellular location">
    <subcellularLocation>
        <location evidence="1">Cell membrane</location>
        <topology evidence="1">Multi-pass membrane protein</topology>
    </subcellularLocation>
</comment>
<evidence type="ECO:0000256" key="5">
    <source>
        <dbReference type="ARBA" id="ARBA00023136"/>
    </source>
</evidence>
<dbReference type="InterPro" id="IPR051319">
    <property type="entry name" value="Oligoribo/pAp-PDE_c-di-AMP_PDE"/>
</dbReference>
<feature type="binding site" evidence="7">
    <location>
        <position position="363"/>
    </location>
    <ligand>
        <name>Mn(2+)</name>
        <dbReference type="ChEBI" id="CHEBI:29035"/>
        <label>1</label>
    </ligand>
</feature>
<dbReference type="SMART" id="SM00267">
    <property type="entry name" value="GGDEF"/>
    <property type="match status" value="1"/>
</dbReference>
<dbReference type="InterPro" id="IPR043128">
    <property type="entry name" value="Rev_trsase/Diguanyl_cyclase"/>
</dbReference>
<dbReference type="InterPro" id="IPR001667">
    <property type="entry name" value="DDH_dom"/>
</dbReference>
<dbReference type="GO" id="GO:0046872">
    <property type="term" value="F:metal ion binding"/>
    <property type="evidence" value="ECO:0007669"/>
    <property type="project" value="UniProtKB-KW"/>
</dbReference>
<evidence type="ECO:0000313" key="11">
    <source>
        <dbReference type="Proteomes" id="UP000500741"/>
    </source>
</evidence>
<dbReference type="FunFam" id="3.90.1640.10:FF:000002">
    <property type="entry name" value="Cyclic-di-AMP phosphodiesterase"/>
    <property type="match status" value="1"/>
</dbReference>
<sequence>MKHFSLFQSLPDFFQNKRLTLLAIWVTVMAVIGTVLAFRANLLVGIVWVIIILCALVFVFNTLKIIGSDTQKYIAGLSYRVNRGEQEAIIQMPLGVILYNEAFEIDWVNPFIQRISEQSSLMDQKIDKISSVLARVVKAATSDDHDTWRTIDWLGRTFEVQVQTDLRAIYLRDVTEIAQVQRKYEASRLFFGIVSLDNFDEISERLNDAESSTLRSHVTTMLTDWMEQHEIYVRRLAPDKYMLIGYYQGLRLAEKDKFNILKSVREDTSSQNMPITLSIGISYHDDDVMTMAKAAQTQLDLALGRGGDQVVVKSPQQDARFYGGTTNPMAKRTRVRARVISQALSELMNSADQVFVMGHARGDRDSMGAALGVRRLAKMVDKPVWIVSDPDEKRHTDMQMLYSAIHEDEQTADALMSPSDVLARATEQSLLIMVDHSKRSITESKEVYDALNERLVIIDHHRRGEEFPEKSLLVYIESYASSTSELVTELFEYQSKNRRGLSRIEATTLLAGIQLDTKSFTIRSGTRTFDAASYLRSVGADGKLIQNFMKDSMEDYRQRADLISKAQFLGSDAIVVANDQKAYDSVSVAQAADSLLQIVGIERSFVVARRDEKTVGISARSNGDKNVQTIMERLGGGGHLSFAATQISGVTVDEAGQQLYAVLKDETLLDEEE</sequence>
<protein>
    <recommendedName>
        <fullName evidence="6">Cyclic-di-AMP phosphodiesterase</fullName>
        <ecNumber evidence="6">3.1.4.-</ecNumber>
    </recommendedName>
</protein>
<dbReference type="Gene3D" id="3.90.1640.10">
    <property type="entry name" value="inorganic pyrophosphatase (n-terminal core)"/>
    <property type="match status" value="1"/>
</dbReference>
<evidence type="ECO:0000256" key="1">
    <source>
        <dbReference type="ARBA" id="ARBA00004651"/>
    </source>
</evidence>
<keyword evidence="7" id="KW-0464">Manganese</keyword>
<dbReference type="Gene3D" id="3.30.450.20">
    <property type="entry name" value="PAS domain"/>
    <property type="match status" value="1"/>
</dbReference>
<dbReference type="EMBL" id="CP049888">
    <property type="protein sequence ID" value="QIL50314.1"/>
    <property type="molecule type" value="Genomic_DNA"/>
</dbReference>
<feature type="binding site" evidence="7">
    <location>
        <position position="359"/>
    </location>
    <ligand>
        <name>Mn(2+)</name>
        <dbReference type="ChEBI" id="CHEBI:29035"/>
        <label>1</label>
    </ligand>
</feature>
<evidence type="ECO:0000256" key="3">
    <source>
        <dbReference type="ARBA" id="ARBA00022692"/>
    </source>
</evidence>
<dbReference type="GO" id="GO:0016787">
    <property type="term" value="F:hydrolase activity"/>
    <property type="evidence" value="ECO:0007669"/>
    <property type="project" value="UniProtKB-UniRule"/>
</dbReference>
<organism evidence="10 11">
    <name type="scientific">Weissella coleopterorum</name>
    <dbReference type="NCBI Taxonomy" id="2714949"/>
    <lineage>
        <taxon>Bacteria</taxon>
        <taxon>Bacillati</taxon>
        <taxon>Bacillota</taxon>
        <taxon>Bacilli</taxon>
        <taxon>Lactobacillales</taxon>
        <taxon>Lactobacillaceae</taxon>
        <taxon>Weissella</taxon>
    </lineage>
</organism>
<dbReference type="InterPro" id="IPR014528">
    <property type="entry name" value="GdpP/PdeA"/>
</dbReference>
<comment type="cofactor">
    <cofactor evidence="7">
        <name>Mn(2+)</name>
        <dbReference type="ChEBI" id="CHEBI:29035"/>
    </cofactor>
    <text evidence="7">For phosphodiesterase activity, probably binds 2 Mn(2+) per subunit.</text>
</comment>
<dbReference type="Gene3D" id="3.10.310.30">
    <property type="match status" value="1"/>
</dbReference>
<comment type="similarity">
    <text evidence="6">Belongs to the GdpP/PdeA phosphodiesterase family.</text>
</comment>
<evidence type="ECO:0000256" key="2">
    <source>
        <dbReference type="ARBA" id="ARBA00022475"/>
    </source>
</evidence>
<feature type="transmembrane region" description="Helical" evidence="8">
    <location>
        <begin position="21"/>
        <end position="40"/>
    </location>
</feature>
<dbReference type="Pfam" id="PF21370">
    <property type="entry name" value="PAS_GdpP"/>
    <property type="match status" value="1"/>
</dbReference>
<keyword evidence="3 8" id="KW-0812">Transmembrane</keyword>
<reference evidence="10 11" key="1">
    <citation type="submission" date="2020-03" db="EMBL/GenBank/DDBJ databases">
        <title>Weissella sp. nov., isolated from Cybister lewisianus.</title>
        <authorList>
            <person name="Hyun D.-W."/>
            <person name="Bae J.-W."/>
        </authorList>
    </citation>
    <scope>NUCLEOTIDE SEQUENCE [LARGE SCALE GENOMIC DNA]</scope>
    <source>
        <strain evidence="10 11">HDW19</strain>
    </source>
</reference>
<dbReference type="Pfam" id="PF02272">
    <property type="entry name" value="DHHA1"/>
    <property type="match status" value="1"/>
</dbReference>
<dbReference type="RefSeq" id="WP_166009801.1">
    <property type="nucleotide sequence ID" value="NZ_CP049888.1"/>
</dbReference>
<dbReference type="Proteomes" id="UP000500741">
    <property type="component" value="Chromosome"/>
</dbReference>
<dbReference type="Pfam" id="PF24898">
    <property type="entry name" value="GGDEF_GdpP"/>
    <property type="match status" value="1"/>
</dbReference>
<comment type="function">
    <text evidence="6">Has phosphodiesterase (PDE) activity against cyclic-di-AMP (c-di-AMP).</text>
</comment>
<dbReference type="InterPro" id="IPR003156">
    <property type="entry name" value="DHHA1_dom"/>
</dbReference>
<dbReference type="KEGG" id="wco:G7084_02620"/>
<feature type="transmembrane region" description="Helical" evidence="8">
    <location>
        <begin position="46"/>
        <end position="63"/>
    </location>
</feature>
<dbReference type="PIRSF" id="PIRSF026583">
    <property type="entry name" value="YybT"/>
    <property type="match status" value="1"/>
</dbReference>
<dbReference type="InterPro" id="IPR029787">
    <property type="entry name" value="Nucleotide_cyclase"/>
</dbReference>
<keyword evidence="11" id="KW-1185">Reference proteome</keyword>
<comment type="catalytic activity">
    <reaction evidence="6">
        <text>3',3'-c-di-AMP + H2O = 5'-O-phosphonoadenylyl-(3'-&gt;5')-adenosine + H(+)</text>
        <dbReference type="Rhea" id="RHEA:54420"/>
        <dbReference type="ChEBI" id="CHEBI:15377"/>
        <dbReference type="ChEBI" id="CHEBI:15378"/>
        <dbReference type="ChEBI" id="CHEBI:71500"/>
        <dbReference type="ChEBI" id="CHEBI:138171"/>
    </reaction>
</comment>
<dbReference type="Pfam" id="PF01368">
    <property type="entry name" value="DHH"/>
    <property type="match status" value="1"/>
</dbReference>
<dbReference type="Gene3D" id="3.30.70.270">
    <property type="match status" value="1"/>
</dbReference>
<keyword evidence="7" id="KW-0479">Metal-binding</keyword>